<dbReference type="AlphaFoldDB" id="A0A517SGP9"/>
<dbReference type="Proteomes" id="UP000315700">
    <property type="component" value="Chromosome"/>
</dbReference>
<evidence type="ECO:0000313" key="7">
    <source>
        <dbReference type="Proteomes" id="UP000315700"/>
    </source>
</evidence>
<evidence type="ECO:0000313" key="6">
    <source>
        <dbReference type="EMBL" id="QDT55294.1"/>
    </source>
</evidence>
<dbReference type="SUPFAM" id="SSF53850">
    <property type="entry name" value="Periplasmic binding protein-like II"/>
    <property type="match status" value="1"/>
</dbReference>
<accession>A0A517SGP9</accession>
<keyword evidence="7" id="KW-1185">Reference proteome</keyword>
<dbReference type="NCBIfam" id="TIGR02136">
    <property type="entry name" value="ptsS_2"/>
    <property type="match status" value="1"/>
</dbReference>
<gene>
    <name evidence="6" type="primary">pstS</name>
    <name evidence="6" type="ORF">Pan44_33370</name>
</gene>
<evidence type="ECO:0000256" key="2">
    <source>
        <dbReference type="ARBA" id="ARBA00022448"/>
    </source>
</evidence>
<evidence type="ECO:0000256" key="3">
    <source>
        <dbReference type="ARBA" id="ARBA00022729"/>
    </source>
</evidence>
<dbReference type="Gene3D" id="3.40.190.10">
    <property type="entry name" value="Periplasmic binding protein-like II"/>
    <property type="match status" value="2"/>
</dbReference>
<comment type="function">
    <text evidence="4">Involved in the system for phosphate transport across the cytoplasmic membrane.</text>
</comment>
<name>A0A517SGP9_9PLAN</name>
<dbReference type="Pfam" id="PF12849">
    <property type="entry name" value="PBP_like_2"/>
    <property type="match status" value="1"/>
</dbReference>
<keyword evidence="2 4" id="KW-0813">Transport</keyword>
<feature type="domain" description="PBP" evidence="5">
    <location>
        <begin position="38"/>
        <end position="296"/>
    </location>
</feature>
<dbReference type="GO" id="GO:0042301">
    <property type="term" value="F:phosphate ion binding"/>
    <property type="evidence" value="ECO:0007669"/>
    <property type="project" value="UniProtKB-UniRule"/>
</dbReference>
<dbReference type="OrthoDB" id="9790048at2"/>
<dbReference type="PANTHER" id="PTHR30570">
    <property type="entry name" value="PERIPLASMIC PHOSPHATE BINDING COMPONENT OF PHOSPHATE ABC TRANSPORTER"/>
    <property type="match status" value="1"/>
</dbReference>
<dbReference type="InterPro" id="IPR024370">
    <property type="entry name" value="PBP_domain"/>
</dbReference>
<dbReference type="CDD" id="cd13654">
    <property type="entry name" value="PBP2_phosphate_like_2"/>
    <property type="match status" value="1"/>
</dbReference>
<dbReference type="KEGG" id="ccos:Pan44_33370"/>
<sequence>MNFGIQVRRALIAVVGACVISACGCTVRVADAEGRKASSGDQIAGTILIDGSSTVYPITQAISEAFSGLHQDVQAPVGSGGTSSGFKKLIQGEIDIAGASRPITAKESDALKAKGIEVLELEVALDGISIVVNPGNDWCSALTVKQLHQIWNPDNGARRWRDLDPAWPETEIKLFGAGTNSGTFEYFTEVVNGKKGVSRSDYSQSEDDNQLVIGIAGDQHSLGYFGYSYFDENRDRLKIVKIAAGDDIAAAIEPSKATIEGGTYTPLSRPVYIYVSRKSLTRREVAEFVRFYLSDEGQKLVETAHCIPLHADRLKEQRKRLDEAIATSSLAAN</sequence>
<organism evidence="6 7">
    <name type="scientific">Caulifigura coniformis</name>
    <dbReference type="NCBI Taxonomy" id="2527983"/>
    <lineage>
        <taxon>Bacteria</taxon>
        <taxon>Pseudomonadati</taxon>
        <taxon>Planctomycetota</taxon>
        <taxon>Planctomycetia</taxon>
        <taxon>Planctomycetales</taxon>
        <taxon>Planctomycetaceae</taxon>
        <taxon>Caulifigura</taxon>
    </lineage>
</organism>
<dbReference type="InterPro" id="IPR011862">
    <property type="entry name" value="Phos-bd"/>
</dbReference>
<reference evidence="6 7" key="1">
    <citation type="submission" date="2019-02" db="EMBL/GenBank/DDBJ databases">
        <title>Deep-cultivation of Planctomycetes and their phenomic and genomic characterization uncovers novel biology.</title>
        <authorList>
            <person name="Wiegand S."/>
            <person name="Jogler M."/>
            <person name="Boedeker C."/>
            <person name="Pinto D."/>
            <person name="Vollmers J."/>
            <person name="Rivas-Marin E."/>
            <person name="Kohn T."/>
            <person name="Peeters S.H."/>
            <person name="Heuer A."/>
            <person name="Rast P."/>
            <person name="Oberbeckmann S."/>
            <person name="Bunk B."/>
            <person name="Jeske O."/>
            <person name="Meyerdierks A."/>
            <person name="Storesund J.E."/>
            <person name="Kallscheuer N."/>
            <person name="Luecker S."/>
            <person name="Lage O.M."/>
            <person name="Pohl T."/>
            <person name="Merkel B.J."/>
            <person name="Hornburger P."/>
            <person name="Mueller R.-W."/>
            <person name="Bruemmer F."/>
            <person name="Labrenz M."/>
            <person name="Spormann A.M."/>
            <person name="Op den Camp H."/>
            <person name="Overmann J."/>
            <person name="Amann R."/>
            <person name="Jetten M.S.M."/>
            <person name="Mascher T."/>
            <person name="Medema M.H."/>
            <person name="Devos D.P."/>
            <person name="Kaster A.-K."/>
            <person name="Ovreas L."/>
            <person name="Rohde M."/>
            <person name="Galperin M.Y."/>
            <person name="Jogler C."/>
        </authorList>
    </citation>
    <scope>NUCLEOTIDE SEQUENCE [LARGE SCALE GENOMIC DNA]</scope>
    <source>
        <strain evidence="6 7">Pan44</strain>
    </source>
</reference>
<dbReference type="InterPro" id="IPR050811">
    <property type="entry name" value="Phosphate_ABC_transporter"/>
</dbReference>
<keyword evidence="3" id="KW-0732">Signal</keyword>
<dbReference type="InParanoid" id="A0A517SGP9"/>
<proteinExistence type="inferred from homology"/>
<keyword evidence="4" id="KW-0592">Phosphate transport</keyword>
<evidence type="ECO:0000259" key="5">
    <source>
        <dbReference type="Pfam" id="PF12849"/>
    </source>
</evidence>
<evidence type="ECO:0000256" key="4">
    <source>
        <dbReference type="RuleBase" id="RU367119"/>
    </source>
</evidence>
<protein>
    <recommendedName>
        <fullName evidence="4">Phosphate-binding protein</fullName>
    </recommendedName>
</protein>
<dbReference type="EMBL" id="CP036271">
    <property type="protein sequence ID" value="QDT55294.1"/>
    <property type="molecule type" value="Genomic_DNA"/>
</dbReference>
<evidence type="ECO:0000256" key="1">
    <source>
        <dbReference type="ARBA" id="ARBA00008725"/>
    </source>
</evidence>
<dbReference type="PANTHER" id="PTHR30570:SF1">
    <property type="entry name" value="PHOSPHATE-BINDING PROTEIN PSTS"/>
    <property type="match status" value="1"/>
</dbReference>
<dbReference type="RefSeq" id="WP_145031064.1">
    <property type="nucleotide sequence ID" value="NZ_CP036271.1"/>
</dbReference>
<dbReference type="GO" id="GO:0006817">
    <property type="term" value="P:phosphate ion transport"/>
    <property type="evidence" value="ECO:0007669"/>
    <property type="project" value="UniProtKB-UniRule"/>
</dbReference>
<comment type="similarity">
    <text evidence="1 4">Belongs to the PstS family.</text>
</comment>